<protein>
    <recommendedName>
        <fullName evidence="4">Deacetylase PdaC domain-containing protein</fullName>
    </recommendedName>
</protein>
<dbReference type="EMBL" id="MPVP01000325">
    <property type="protein sequence ID" value="OMD12188.1"/>
    <property type="molecule type" value="Genomic_DNA"/>
</dbReference>
<dbReference type="RefSeq" id="WP_076220385.1">
    <property type="nucleotide sequence ID" value="NZ_MPVP01000325.1"/>
</dbReference>
<keyword evidence="1" id="KW-0732">Signal</keyword>
<feature type="signal peptide" evidence="1">
    <location>
        <begin position="1"/>
        <end position="27"/>
    </location>
</feature>
<keyword evidence="3" id="KW-1185">Reference proteome</keyword>
<proteinExistence type="predicted"/>
<accession>A0ABX3GF95</accession>
<feature type="chain" id="PRO_5047072847" description="Deacetylase PdaC domain-containing protein" evidence="1">
    <location>
        <begin position="28"/>
        <end position="225"/>
    </location>
</feature>
<reference evidence="2 3" key="1">
    <citation type="submission" date="2016-11" db="EMBL/GenBank/DDBJ databases">
        <title>Paenibacillus species isolates.</title>
        <authorList>
            <person name="Beno S.M."/>
        </authorList>
    </citation>
    <scope>NUCLEOTIDE SEQUENCE [LARGE SCALE GENOMIC DNA]</scope>
    <source>
        <strain evidence="2 3">FSL H7-0433</strain>
    </source>
</reference>
<evidence type="ECO:0000313" key="3">
    <source>
        <dbReference type="Proteomes" id="UP000187158"/>
    </source>
</evidence>
<organism evidence="2 3">
    <name type="scientific">Paenibacillus odorifer</name>
    <dbReference type="NCBI Taxonomy" id="189426"/>
    <lineage>
        <taxon>Bacteria</taxon>
        <taxon>Bacillati</taxon>
        <taxon>Bacillota</taxon>
        <taxon>Bacilli</taxon>
        <taxon>Bacillales</taxon>
        <taxon>Paenibacillaceae</taxon>
        <taxon>Paenibacillus</taxon>
    </lineage>
</organism>
<dbReference type="Proteomes" id="UP000187158">
    <property type="component" value="Unassembled WGS sequence"/>
</dbReference>
<comment type="caution">
    <text evidence="2">The sequence shown here is derived from an EMBL/GenBank/DDBJ whole genome shotgun (WGS) entry which is preliminary data.</text>
</comment>
<evidence type="ECO:0000256" key="1">
    <source>
        <dbReference type="SAM" id="SignalP"/>
    </source>
</evidence>
<evidence type="ECO:0000313" key="2">
    <source>
        <dbReference type="EMBL" id="OMD12188.1"/>
    </source>
</evidence>
<name>A0ABX3GF95_9BACL</name>
<gene>
    <name evidence="2" type="ORF">BSO21_28390</name>
</gene>
<sequence length="225" mass="25033">MKKRLSILLSSALTLGMLLSVPLPTFAQSTSSEVQSVPSLEGVIDLNNIDDLGDEVKVRDISYEEAVTEVARMRGVSKSEIERTHPDKSAQNSAKNASTYADTWIKEIKLPQSVGTLYKPELVILVWYYNSGSFSQFNELFDVQFDLGSHKALGPDKSFIGTASAKIATAQSIYWVINGHFYDLGTTIVSGGVEVGGKLWTGVFTMSYSTNHFKYWYEKDFYNIQ</sequence>
<evidence type="ECO:0008006" key="4">
    <source>
        <dbReference type="Google" id="ProtNLM"/>
    </source>
</evidence>